<dbReference type="AlphaFoldDB" id="A0A5B7D6N2"/>
<protein>
    <submittedName>
        <fullName evidence="1">Uncharacterized protein</fullName>
    </submittedName>
</protein>
<comment type="caution">
    <text evidence="1">The sequence shown here is derived from an EMBL/GenBank/DDBJ whole genome shotgun (WGS) entry which is preliminary data.</text>
</comment>
<sequence>MLLLVFSSCVFPRWCETTGRVGLPAARPPDTPLCFTRSLEKEDDLVRIITSQFLAVTLHRQLSLLLLLLLLFHSISPTVSPPAAGVTSGAGGLSHIHEACHIPPLNAICFP</sequence>
<evidence type="ECO:0000313" key="2">
    <source>
        <dbReference type="Proteomes" id="UP000324222"/>
    </source>
</evidence>
<keyword evidence="2" id="KW-1185">Reference proteome</keyword>
<dbReference type="EMBL" id="VSRR010000550">
    <property type="protein sequence ID" value="MPC16940.1"/>
    <property type="molecule type" value="Genomic_DNA"/>
</dbReference>
<organism evidence="1 2">
    <name type="scientific">Portunus trituberculatus</name>
    <name type="common">Swimming crab</name>
    <name type="synonym">Neptunus trituberculatus</name>
    <dbReference type="NCBI Taxonomy" id="210409"/>
    <lineage>
        <taxon>Eukaryota</taxon>
        <taxon>Metazoa</taxon>
        <taxon>Ecdysozoa</taxon>
        <taxon>Arthropoda</taxon>
        <taxon>Crustacea</taxon>
        <taxon>Multicrustacea</taxon>
        <taxon>Malacostraca</taxon>
        <taxon>Eumalacostraca</taxon>
        <taxon>Eucarida</taxon>
        <taxon>Decapoda</taxon>
        <taxon>Pleocyemata</taxon>
        <taxon>Brachyura</taxon>
        <taxon>Eubrachyura</taxon>
        <taxon>Portunoidea</taxon>
        <taxon>Portunidae</taxon>
        <taxon>Portuninae</taxon>
        <taxon>Portunus</taxon>
    </lineage>
</organism>
<dbReference type="Proteomes" id="UP000324222">
    <property type="component" value="Unassembled WGS sequence"/>
</dbReference>
<reference evidence="1 2" key="1">
    <citation type="submission" date="2019-05" db="EMBL/GenBank/DDBJ databases">
        <title>Another draft genome of Portunus trituberculatus and its Hox gene families provides insights of decapod evolution.</title>
        <authorList>
            <person name="Jeong J.-H."/>
            <person name="Song I."/>
            <person name="Kim S."/>
            <person name="Choi T."/>
            <person name="Kim D."/>
            <person name="Ryu S."/>
            <person name="Kim W."/>
        </authorList>
    </citation>
    <scope>NUCLEOTIDE SEQUENCE [LARGE SCALE GENOMIC DNA]</scope>
    <source>
        <tissue evidence="1">Muscle</tissue>
    </source>
</reference>
<evidence type="ECO:0000313" key="1">
    <source>
        <dbReference type="EMBL" id="MPC16940.1"/>
    </source>
</evidence>
<accession>A0A5B7D6N2</accession>
<gene>
    <name evidence="1" type="ORF">E2C01_009782</name>
</gene>
<proteinExistence type="predicted"/>
<name>A0A5B7D6N2_PORTR</name>